<dbReference type="Proteomes" id="UP000054337">
    <property type="component" value="Unassembled WGS sequence"/>
</dbReference>
<dbReference type="HOGENOM" id="CLU_2849339_0_0_1"/>
<sequence>MQNLHCVSYSGRSVFSRPLGYPSRLLSCNQATNLPYPLISCRHICLELESGRSMNTAPLSALLIG</sequence>
<dbReference type="EMBL" id="KI968837">
    <property type="protein sequence ID" value="EUN21690.1"/>
    <property type="molecule type" value="Genomic_DNA"/>
</dbReference>
<organism evidence="1 2">
    <name type="scientific">Bipolaris victoriae (strain FI3)</name>
    <name type="common">Victoria blight of oats agent</name>
    <name type="synonym">Cochliobolus victoriae</name>
    <dbReference type="NCBI Taxonomy" id="930091"/>
    <lineage>
        <taxon>Eukaryota</taxon>
        <taxon>Fungi</taxon>
        <taxon>Dikarya</taxon>
        <taxon>Ascomycota</taxon>
        <taxon>Pezizomycotina</taxon>
        <taxon>Dothideomycetes</taxon>
        <taxon>Pleosporomycetidae</taxon>
        <taxon>Pleosporales</taxon>
        <taxon>Pleosporineae</taxon>
        <taxon>Pleosporaceae</taxon>
        <taxon>Bipolaris</taxon>
    </lineage>
</organism>
<keyword evidence="2" id="KW-1185">Reference proteome</keyword>
<reference evidence="1 2" key="1">
    <citation type="journal article" date="2013" name="PLoS Genet.">
        <title>Comparative genome structure, secondary metabolite, and effector coding capacity across Cochliobolus pathogens.</title>
        <authorList>
            <person name="Condon B.J."/>
            <person name="Leng Y."/>
            <person name="Wu D."/>
            <person name="Bushley K.E."/>
            <person name="Ohm R.A."/>
            <person name="Otillar R."/>
            <person name="Martin J."/>
            <person name="Schackwitz W."/>
            <person name="Grimwood J."/>
            <person name="MohdZainudin N."/>
            <person name="Xue C."/>
            <person name="Wang R."/>
            <person name="Manning V.A."/>
            <person name="Dhillon B."/>
            <person name="Tu Z.J."/>
            <person name="Steffenson B.J."/>
            <person name="Salamov A."/>
            <person name="Sun H."/>
            <person name="Lowry S."/>
            <person name="LaButti K."/>
            <person name="Han J."/>
            <person name="Copeland A."/>
            <person name="Lindquist E."/>
            <person name="Barry K."/>
            <person name="Schmutz J."/>
            <person name="Baker S.E."/>
            <person name="Ciuffetti L.M."/>
            <person name="Grigoriev I.V."/>
            <person name="Zhong S."/>
            <person name="Turgeon B.G."/>
        </authorList>
    </citation>
    <scope>NUCLEOTIDE SEQUENCE [LARGE SCALE GENOMIC DNA]</scope>
    <source>
        <strain evidence="1 2">FI3</strain>
    </source>
</reference>
<dbReference type="GeneID" id="26250344"/>
<protein>
    <submittedName>
        <fullName evidence="1">Uncharacterized protein</fullName>
    </submittedName>
</protein>
<evidence type="ECO:0000313" key="1">
    <source>
        <dbReference type="EMBL" id="EUN21690.1"/>
    </source>
</evidence>
<dbReference type="RefSeq" id="XP_014551269.1">
    <property type="nucleotide sequence ID" value="XM_014695783.1"/>
</dbReference>
<dbReference type="AlphaFoldDB" id="W7E6T6"/>
<name>W7E6T6_BIPV3</name>
<proteinExistence type="predicted"/>
<gene>
    <name evidence="1" type="ORF">COCVIDRAFT_113360</name>
</gene>
<accession>W7E6T6</accession>
<evidence type="ECO:0000313" key="2">
    <source>
        <dbReference type="Proteomes" id="UP000054337"/>
    </source>
</evidence>